<protein>
    <submittedName>
        <fullName evidence="6">Xylulokinase</fullName>
    </submittedName>
</protein>
<feature type="domain" description="Carbohydrate kinase FGGY N-terminal" evidence="4">
    <location>
        <begin position="1"/>
        <end position="239"/>
    </location>
</feature>
<comment type="caution">
    <text evidence="6">The sequence shown here is derived from an EMBL/GenBank/DDBJ whole genome shotgun (WGS) entry which is preliminary data.</text>
</comment>
<proteinExistence type="inferred from homology"/>
<keyword evidence="7" id="KW-1185">Reference proteome</keyword>
<dbReference type="GO" id="GO:0005975">
    <property type="term" value="P:carbohydrate metabolic process"/>
    <property type="evidence" value="ECO:0007669"/>
    <property type="project" value="InterPro"/>
</dbReference>
<dbReference type="InterPro" id="IPR050406">
    <property type="entry name" value="FGGY_Carb_Kinase"/>
</dbReference>
<evidence type="ECO:0000256" key="2">
    <source>
        <dbReference type="ARBA" id="ARBA00022679"/>
    </source>
</evidence>
<name>A0A8J4H691_9BACL</name>
<dbReference type="InterPro" id="IPR018485">
    <property type="entry name" value="FGGY_C"/>
</dbReference>
<accession>A0A8J4H691</accession>
<reference evidence="6" key="1">
    <citation type="submission" date="2021-04" db="EMBL/GenBank/DDBJ databases">
        <title>Draft genome sequence of Xylanibacillus composti strain K13.</title>
        <authorList>
            <person name="Uke A."/>
            <person name="Chhe C."/>
            <person name="Baramee S."/>
            <person name="Kosugi A."/>
        </authorList>
    </citation>
    <scope>NUCLEOTIDE SEQUENCE</scope>
    <source>
        <strain evidence="6">K13</strain>
    </source>
</reference>
<organism evidence="6 7">
    <name type="scientific">Xylanibacillus composti</name>
    <dbReference type="NCBI Taxonomy" id="1572762"/>
    <lineage>
        <taxon>Bacteria</taxon>
        <taxon>Bacillati</taxon>
        <taxon>Bacillota</taxon>
        <taxon>Bacilli</taxon>
        <taxon>Bacillales</taxon>
        <taxon>Paenibacillaceae</taxon>
        <taxon>Xylanibacillus</taxon>
    </lineage>
</organism>
<evidence type="ECO:0000313" key="6">
    <source>
        <dbReference type="EMBL" id="GIQ69243.1"/>
    </source>
</evidence>
<evidence type="ECO:0000313" key="7">
    <source>
        <dbReference type="Proteomes" id="UP000677918"/>
    </source>
</evidence>
<dbReference type="Proteomes" id="UP000677918">
    <property type="component" value="Unassembled WGS sequence"/>
</dbReference>
<dbReference type="InterPro" id="IPR043129">
    <property type="entry name" value="ATPase_NBD"/>
</dbReference>
<dbReference type="PIRSF" id="PIRSF000538">
    <property type="entry name" value="GlpK"/>
    <property type="match status" value="1"/>
</dbReference>
<dbReference type="EMBL" id="BOVK01000025">
    <property type="protein sequence ID" value="GIQ69243.1"/>
    <property type="molecule type" value="Genomic_DNA"/>
</dbReference>
<dbReference type="InterPro" id="IPR000577">
    <property type="entry name" value="Carb_kinase_FGGY"/>
</dbReference>
<dbReference type="AlphaFoldDB" id="A0A8J4H691"/>
<dbReference type="InterPro" id="IPR018484">
    <property type="entry name" value="FGGY_N"/>
</dbReference>
<dbReference type="SUPFAM" id="SSF53067">
    <property type="entry name" value="Actin-like ATPase domain"/>
    <property type="match status" value="2"/>
</dbReference>
<evidence type="ECO:0000256" key="1">
    <source>
        <dbReference type="ARBA" id="ARBA00009156"/>
    </source>
</evidence>
<dbReference type="PANTHER" id="PTHR43095">
    <property type="entry name" value="SUGAR KINASE"/>
    <property type="match status" value="1"/>
</dbReference>
<evidence type="ECO:0000259" key="5">
    <source>
        <dbReference type="Pfam" id="PF02782"/>
    </source>
</evidence>
<evidence type="ECO:0000259" key="4">
    <source>
        <dbReference type="Pfam" id="PF00370"/>
    </source>
</evidence>
<dbReference type="Pfam" id="PF02782">
    <property type="entry name" value="FGGY_C"/>
    <property type="match status" value="1"/>
</dbReference>
<keyword evidence="3" id="KW-0418">Kinase</keyword>
<keyword evidence="2" id="KW-0808">Transferase</keyword>
<gene>
    <name evidence="6" type="ORF">XYCOK13_20670</name>
</gene>
<dbReference type="GO" id="GO:0016301">
    <property type="term" value="F:kinase activity"/>
    <property type="evidence" value="ECO:0007669"/>
    <property type="project" value="UniProtKB-KW"/>
</dbReference>
<dbReference type="RefSeq" id="WP_244865106.1">
    <property type="nucleotide sequence ID" value="NZ_BOVK01000025.1"/>
</dbReference>
<dbReference type="CDD" id="cd07773">
    <property type="entry name" value="ASKHA_NBD_FGGY_FK"/>
    <property type="match status" value="1"/>
</dbReference>
<feature type="domain" description="Carbohydrate kinase FGGY C-terminal" evidence="5">
    <location>
        <begin position="276"/>
        <end position="439"/>
    </location>
</feature>
<comment type="similarity">
    <text evidence="1">Belongs to the FGGY kinase family.</text>
</comment>
<dbReference type="Gene3D" id="3.30.420.40">
    <property type="match status" value="2"/>
</dbReference>
<dbReference type="Pfam" id="PF00370">
    <property type="entry name" value="FGGY_N"/>
    <property type="match status" value="1"/>
</dbReference>
<sequence length="495" mass="53935">MLLGIDIGTTNMKAGLFALDGTQVAAASRPTPVHTHPEGFAVYDPEEMWQTALSAMEEALEKAGHPAVASIGITSMAEAGLLVDRTSGSPRSLFLPWYETCSVPQAERIEREADVYERFTKSGLHLSFKHGLPKLLWLKERDASSFDNAVWLSASGYIAYRLTGQFAFDYSLAARTYAFRIDTKEWDQPWIRHFGIDPAIFPEAHPAGATVGKVQTGIGRLQPGTPVGISGHDHVCAALSVGAIEPGVVYDSMGTAETLVGTFPERPLGRREYESGLSYGCHVAPGHYFWMGGNSASGGSVEWWRTQLGDEPVRYEELLRWLDEGNAQPSGMLYYPYLSGSGAPSPDARAKAALIGFTKQHSRRDLIQAVLEGTAYQLEAIRREAEAIGGFPIRRLLVVGGGTRNPHWLRIKADIVNCELLVPPVEEATMLGAALTSAAGAGVYGSIEEAGAAALRREAQLIQPDPERHAHYRKLYEEGYAALQPALREFYGKFA</sequence>
<evidence type="ECO:0000256" key="3">
    <source>
        <dbReference type="ARBA" id="ARBA00022777"/>
    </source>
</evidence>